<organism evidence="9 10">
    <name type="scientific">Pteropus alecto</name>
    <name type="common">Black flying fox</name>
    <dbReference type="NCBI Taxonomy" id="9402"/>
    <lineage>
        <taxon>Eukaryota</taxon>
        <taxon>Metazoa</taxon>
        <taxon>Chordata</taxon>
        <taxon>Craniata</taxon>
        <taxon>Vertebrata</taxon>
        <taxon>Euteleostomi</taxon>
        <taxon>Mammalia</taxon>
        <taxon>Eutheria</taxon>
        <taxon>Laurasiatheria</taxon>
        <taxon>Chiroptera</taxon>
        <taxon>Yinpterochiroptera</taxon>
        <taxon>Pteropodoidea</taxon>
        <taxon>Pteropodidae</taxon>
        <taxon>Pteropodinae</taxon>
        <taxon>Pteropus</taxon>
    </lineage>
</organism>
<evidence type="ECO:0000256" key="7">
    <source>
        <dbReference type="SAM" id="MobiDB-lite"/>
    </source>
</evidence>
<dbReference type="STRING" id="9402.L5L1B6"/>
<keyword evidence="9" id="KW-0830">Ubiquinone</keyword>
<dbReference type="Pfam" id="PF00329">
    <property type="entry name" value="Complex1_30kDa"/>
    <property type="match status" value="1"/>
</dbReference>
<dbReference type="AlphaFoldDB" id="L5L1B6"/>
<dbReference type="PANTHER" id="PTHR10884:SF14">
    <property type="entry name" value="NADH DEHYDROGENASE [UBIQUINONE] IRON-SULFUR PROTEIN 3, MITOCHONDRIAL"/>
    <property type="match status" value="1"/>
</dbReference>
<feature type="domain" description="NADH:ubiquinone oxidoreductase 30kDa subunit" evidence="8">
    <location>
        <begin position="1"/>
        <end position="32"/>
    </location>
</feature>
<evidence type="ECO:0000313" key="9">
    <source>
        <dbReference type="EMBL" id="ELK17061.1"/>
    </source>
</evidence>
<keyword evidence="10" id="KW-1185">Reference proteome</keyword>
<dbReference type="InParanoid" id="L5L1B6"/>
<evidence type="ECO:0000256" key="5">
    <source>
        <dbReference type="ARBA" id="ARBA00033303"/>
    </source>
</evidence>
<feature type="region of interest" description="Disordered" evidence="7">
    <location>
        <begin position="84"/>
        <end position="125"/>
    </location>
</feature>
<evidence type="ECO:0000256" key="1">
    <source>
        <dbReference type="ARBA" id="ARBA00007569"/>
    </source>
</evidence>
<evidence type="ECO:0000256" key="4">
    <source>
        <dbReference type="ARBA" id="ARBA00031525"/>
    </source>
</evidence>
<sequence length="186" mass="20218">MFGVFFANHPDLRRILTDYGFVGYPFWKDFPSLTTLSYTVTMRTVPRVERDCEILVCISRYAATEFSTPESSLPLPGVRGWGSGSSFRGTPGRGGPQPPFPQDGYRSPHHTSPSGARLGPTGAATLCDSTAASPGAYSGRHPLAATLAPIPGPCRISAAIRLLLRATADPPPEFSKDIYTFWIRVW</sequence>
<proteinExistence type="inferred from homology"/>
<evidence type="ECO:0000259" key="8">
    <source>
        <dbReference type="Pfam" id="PF00329"/>
    </source>
</evidence>
<dbReference type="EMBL" id="KB030411">
    <property type="protein sequence ID" value="ELK17061.1"/>
    <property type="molecule type" value="Genomic_DNA"/>
</dbReference>
<evidence type="ECO:0000256" key="3">
    <source>
        <dbReference type="ARBA" id="ARBA00024313"/>
    </source>
</evidence>
<dbReference type="InterPro" id="IPR001268">
    <property type="entry name" value="NADH_UbQ_OxRdtase_30kDa_su"/>
</dbReference>
<comment type="similarity">
    <text evidence="1">Belongs to the complex I 30 kDa subunit family.</text>
</comment>
<reference evidence="10" key="1">
    <citation type="journal article" date="2013" name="Science">
        <title>Comparative analysis of bat genomes provides insight into the evolution of flight and immunity.</title>
        <authorList>
            <person name="Zhang G."/>
            <person name="Cowled C."/>
            <person name="Shi Z."/>
            <person name="Huang Z."/>
            <person name="Bishop-Lilly K.A."/>
            <person name="Fang X."/>
            <person name="Wynne J.W."/>
            <person name="Xiong Z."/>
            <person name="Baker M.L."/>
            <person name="Zhao W."/>
            <person name="Tachedjian M."/>
            <person name="Zhu Y."/>
            <person name="Zhou P."/>
            <person name="Jiang X."/>
            <person name="Ng J."/>
            <person name="Yang L."/>
            <person name="Wu L."/>
            <person name="Xiao J."/>
            <person name="Feng Y."/>
            <person name="Chen Y."/>
            <person name="Sun X."/>
            <person name="Zhang Y."/>
            <person name="Marsh G.A."/>
            <person name="Crameri G."/>
            <person name="Broder C.C."/>
            <person name="Frey K.G."/>
            <person name="Wang L.F."/>
            <person name="Wang J."/>
        </authorList>
    </citation>
    <scope>NUCLEOTIDE SEQUENCE [LARGE SCALE GENOMIC DNA]</scope>
</reference>
<evidence type="ECO:0000256" key="6">
    <source>
        <dbReference type="ARBA" id="ARBA00047132"/>
    </source>
</evidence>
<evidence type="ECO:0000256" key="2">
    <source>
        <dbReference type="ARBA" id="ARBA00020084"/>
    </source>
</evidence>
<evidence type="ECO:0000313" key="10">
    <source>
        <dbReference type="Proteomes" id="UP000010552"/>
    </source>
</evidence>
<name>L5L1B6_PTEAL</name>
<dbReference type="SUPFAM" id="SSF143243">
    <property type="entry name" value="Nqo5-like"/>
    <property type="match status" value="1"/>
</dbReference>
<dbReference type="Proteomes" id="UP000010552">
    <property type="component" value="Unassembled WGS sequence"/>
</dbReference>
<accession>L5L1B6</accession>
<dbReference type="PANTHER" id="PTHR10884">
    <property type="entry name" value="NADH DEHYDROGENASE UBIQUINONE IRON-SULFUR PROTEIN 3"/>
    <property type="match status" value="1"/>
</dbReference>
<comment type="subunit">
    <text evidence="6">Core subunit of respiratory chain NADH dehydrogenase (Complex I) which is composed of 45 different subunits. Interacts with NDUFAF3. Interacts with RAB5IF. Found in subcomplexes containing subunits NDUFS2, MT-ND1 and NDUFA13.</text>
</comment>
<dbReference type="GO" id="GO:0008137">
    <property type="term" value="F:NADH dehydrogenase (ubiquinone) activity"/>
    <property type="evidence" value="ECO:0007669"/>
    <property type="project" value="InterPro"/>
</dbReference>
<comment type="function">
    <text evidence="3">Core subunit of the mitochondrial membrane respiratory chain NADH dehydrogenase (Complex I) which catalyzes electron transfer from NADH through the respiratory chain, using ubiquinone as an electron acceptor. Essential for the catalytic activity and assembly of complex I.</text>
</comment>
<protein>
    <recommendedName>
        <fullName evidence="2">NADH dehydrogenase [ubiquinone] iron-sulfur protein 3, mitochondrial</fullName>
    </recommendedName>
    <alternativeName>
        <fullName evidence="5">Complex I-30kD</fullName>
    </alternativeName>
    <alternativeName>
        <fullName evidence="4">NADH-ubiquinone oxidoreductase 30 kDa subunit</fullName>
    </alternativeName>
</protein>
<gene>
    <name evidence="9" type="ORF">PAL_GLEAN10010292</name>
</gene>
<dbReference type="InterPro" id="IPR037232">
    <property type="entry name" value="NADH_quin_OxRdtase_su_C/D-like"/>
</dbReference>